<dbReference type="AlphaFoldDB" id="A0A0H1R0K7"/>
<evidence type="ECO:0000256" key="5">
    <source>
        <dbReference type="ARBA" id="ARBA00023136"/>
    </source>
</evidence>
<keyword evidence="3 6" id="KW-0812">Transmembrane</keyword>
<evidence type="ECO:0000256" key="3">
    <source>
        <dbReference type="ARBA" id="ARBA00022692"/>
    </source>
</evidence>
<accession>A0A0H1R0K7</accession>
<proteinExistence type="predicted"/>
<dbReference type="OrthoDB" id="288430at2157"/>
<comment type="caution">
    <text evidence="8">The sequence shown here is derived from an EMBL/GenBank/DDBJ whole genome shotgun (WGS) entry which is preliminary data.</text>
</comment>
<dbReference type="PATRIC" id="fig|1550566.3.peg.994"/>
<keyword evidence="2" id="KW-1003">Cell membrane</keyword>
<evidence type="ECO:0000256" key="1">
    <source>
        <dbReference type="ARBA" id="ARBA00004651"/>
    </source>
</evidence>
<dbReference type="STRING" id="1550566.SZ63_04660"/>
<dbReference type="EMBL" id="JXOJ01000002">
    <property type="protein sequence ID" value="KLK88326.1"/>
    <property type="molecule type" value="Genomic_DNA"/>
</dbReference>
<comment type="subcellular location">
    <subcellularLocation>
        <location evidence="1">Cell membrane</location>
        <topology evidence="1">Multi-pass membrane protein</topology>
    </subcellularLocation>
</comment>
<keyword evidence="9" id="KW-1185">Reference proteome</keyword>
<organism evidence="8 9">
    <name type="scientific">Methanoculleus sediminis</name>
    <dbReference type="NCBI Taxonomy" id="1550566"/>
    <lineage>
        <taxon>Archaea</taxon>
        <taxon>Methanobacteriati</taxon>
        <taxon>Methanobacteriota</taxon>
        <taxon>Stenosarchaea group</taxon>
        <taxon>Methanomicrobia</taxon>
        <taxon>Methanomicrobiales</taxon>
        <taxon>Methanomicrobiaceae</taxon>
        <taxon>Methanoculleus</taxon>
    </lineage>
</organism>
<keyword evidence="5 6" id="KW-0472">Membrane</keyword>
<evidence type="ECO:0000256" key="2">
    <source>
        <dbReference type="ARBA" id="ARBA00022475"/>
    </source>
</evidence>
<dbReference type="GO" id="GO:0005886">
    <property type="term" value="C:plasma membrane"/>
    <property type="evidence" value="ECO:0007669"/>
    <property type="project" value="UniProtKB-SubCell"/>
</dbReference>
<gene>
    <name evidence="8" type="ORF">SZ63_04660</name>
</gene>
<evidence type="ECO:0000259" key="7">
    <source>
        <dbReference type="Pfam" id="PF06271"/>
    </source>
</evidence>
<dbReference type="Proteomes" id="UP000035301">
    <property type="component" value="Unassembled WGS sequence"/>
</dbReference>
<dbReference type="InterPro" id="IPR051791">
    <property type="entry name" value="Pra-immunoreactive"/>
</dbReference>
<feature type="transmembrane region" description="Helical" evidence="6">
    <location>
        <begin position="12"/>
        <end position="30"/>
    </location>
</feature>
<evidence type="ECO:0000313" key="9">
    <source>
        <dbReference type="Proteomes" id="UP000035301"/>
    </source>
</evidence>
<evidence type="ECO:0000313" key="8">
    <source>
        <dbReference type="EMBL" id="KLK88326.1"/>
    </source>
</evidence>
<reference evidence="8 9" key="1">
    <citation type="journal article" date="2015" name="Int. J. Syst. Evol. Microbiol.">
        <title>Methanoculleus sediminis sp. nov., a methanogen from sediments near a submarine mud volcano.</title>
        <authorList>
            <person name="Chen S.C."/>
            <person name="Chen M.F."/>
            <person name="Lai M.C."/>
            <person name="Weng C.Y."/>
            <person name="Wu S.Y."/>
            <person name="Lin S."/>
            <person name="Yang T.F."/>
            <person name="Chen P.C."/>
        </authorList>
    </citation>
    <scope>NUCLEOTIDE SEQUENCE [LARGE SCALE GENOMIC DNA]</scope>
    <source>
        <strain evidence="8 9">S3Fa</strain>
    </source>
</reference>
<dbReference type="RefSeq" id="WP_048181903.1">
    <property type="nucleotide sequence ID" value="NZ_JXOJ01000002.1"/>
</dbReference>
<protein>
    <submittedName>
        <fullName evidence="8">Transporter</fullName>
    </submittedName>
</protein>
<evidence type="ECO:0000256" key="4">
    <source>
        <dbReference type="ARBA" id="ARBA00022989"/>
    </source>
</evidence>
<dbReference type="PANTHER" id="PTHR36115">
    <property type="entry name" value="PROLINE-RICH ANTIGEN HOMOLOG-RELATED"/>
    <property type="match status" value="1"/>
</dbReference>
<dbReference type="Pfam" id="PF06271">
    <property type="entry name" value="RDD"/>
    <property type="match status" value="1"/>
</dbReference>
<evidence type="ECO:0000256" key="6">
    <source>
        <dbReference type="SAM" id="Phobius"/>
    </source>
</evidence>
<keyword evidence="4 6" id="KW-1133">Transmembrane helix</keyword>
<feature type="transmembrane region" description="Helical" evidence="6">
    <location>
        <begin position="42"/>
        <end position="63"/>
    </location>
</feature>
<feature type="domain" description="RDD" evidence="7">
    <location>
        <begin position="7"/>
        <end position="121"/>
    </location>
</feature>
<dbReference type="InterPro" id="IPR010432">
    <property type="entry name" value="RDD"/>
</dbReference>
<sequence>MVTLYLARWETRFWAWLIDIILIGLPLWALSDRLPPSWEFTVSPGLLSISLSSIVLFLYWTLLEGYRGQSIGKMALKIRVAGRAGEDIGFSAAAIQGFGKAFLLIPDCLIGWLAMPGSKQRLFNRISETVVIETRETEEPEGVTYVKQEE</sequence>
<name>A0A0H1R0K7_9EURY</name>